<proteinExistence type="predicted"/>
<accession>A0AA37DFX3</accession>
<name>A0AA37DFX3_9FIRM</name>
<dbReference type="EMBL" id="AGEL01000010">
    <property type="protein sequence ID" value="EHO16212.1"/>
    <property type="molecule type" value="Genomic_DNA"/>
</dbReference>
<keyword evidence="1" id="KW-0812">Transmembrane</keyword>
<evidence type="ECO:0008006" key="4">
    <source>
        <dbReference type="Google" id="ProtNLM"/>
    </source>
</evidence>
<evidence type="ECO:0000313" key="2">
    <source>
        <dbReference type="EMBL" id="EHO16212.1"/>
    </source>
</evidence>
<dbReference type="AlphaFoldDB" id="A0AA37DFX3"/>
<dbReference type="Proteomes" id="UP000018466">
    <property type="component" value="Unassembled WGS sequence"/>
</dbReference>
<feature type="transmembrane region" description="Helical" evidence="1">
    <location>
        <begin position="6"/>
        <end position="31"/>
    </location>
</feature>
<dbReference type="Gene3D" id="2.40.50.660">
    <property type="match status" value="1"/>
</dbReference>
<dbReference type="Pfam" id="PF10694">
    <property type="entry name" value="DUF2500"/>
    <property type="match status" value="1"/>
</dbReference>
<keyword evidence="1" id="KW-0472">Membrane</keyword>
<protein>
    <recommendedName>
        <fullName evidence="4">DUF2500 domain-containing protein</fullName>
    </recommendedName>
</protein>
<dbReference type="RefSeq" id="WP_009533365.1">
    <property type="nucleotide sequence ID" value="NZ_JH590863.1"/>
</dbReference>
<gene>
    <name evidence="2" type="ORF">HMPREF9623_01533</name>
</gene>
<sequence>MDDFYVFGGIFGAVFTLIFIVAFVLIIARLVQGIGTWHKNNQSPKQTVSAVLVGKRTAVWGHSGTNTVGSTNTAYFLTFQTEGGERTEFNVDGRVYGMSAEGDRGQLSFQGTRFLGFARQQDQYSGGAT</sequence>
<dbReference type="InterPro" id="IPR019635">
    <property type="entry name" value="DUF2500"/>
</dbReference>
<keyword evidence="1" id="KW-1133">Transmembrane helix</keyword>
<dbReference type="GeneID" id="86941266"/>
<evidence type="ECO:0000313" key="3">
    <source>
        <dbReference type="Proteomes" id="UP000018466"/>
    </source>
</evidence>
<reference evidence="2 3" key="1">
    <citation type="submission" date="2011-10" db="EMBL/GenBank/DDBJ databases">
        <title>The Genome Sequence of Lachnospiraceae bacterium ACC2.</title>
        <authorList>
            <consortium name="The Broad Institute Genome Sequencing Platform"/>
            <person name="Earl A."/>
            <person name="Ward D."/>
            <person name="Feldgarden M."/>
            <person name="Gevers D."/>
            <person name="Sizova M."/>
            <person name="Hazen A."/>
            <person name="Epstein S."/>
            <person name="Young S.K."/>
            <person name="Zeng Q."/>
            <person name="Gargeya S."/>
            <person name="Fitzgerald M."/>
            <person name="Haas B."/>
            <person name="Abouelleil A."/>
            <person name="Alvarado L."/>
            <person name="Arachchi H.M."/>
            <person name="Berlin A."/>
            <person name="Brown A."/>
            <person name="Chapman S.B."/>
            <person name="Chen Z."/>
            <person name="Dunbar C."/>
            <person name="Freedman E."/>
            <person name="Gearin G."/>
            <person name="Goldberg J."/>
            <person name="Griggs A."/>
            <person name="Gujja S."/>
            <person name="Heiman D."/>
            <person name="Howarth C."/>
            <person name="Larson L."/>
            <person name="Lui A."/>
            <person name="MacDonald P.J.P."/>
            <person name="Montmayeur A."/>
            <person name="Murphy C."/>
            <person name="Neiman D."/>
            <person name="Pearson M."/>
            <person name="Priest M."/>
            <person name="Roberts A."/>
            <person name="Saif S."/>
            <person name="Shea T."/>
            <person name="Shenoy N."/>
            <person name="Sisk P."/>
            <person name="Stolte C."/>
            <person name="Sykes S."/>
            <person name="Wortman J."/>
            <person name="Nusbaum C."/>
            <person name="Birren B."/>
        </authorList>
    </citation>
    <scope>NUCLEOTIDE SEQUENCE [LARGE SCALE GENOMIC DNA]</scope>
    <source>
        <strain evidence="2 3">ACC2</strain>
    </source>
</reference>
<evidence type="ECO:0000256" key="1">
    <source>
        <dbReference type="SAM" id="Phobius"/>
    </source>
</evidence>
<comment type="caution">
    <text evidence="2">The sequence shown here is derived from an EMBL/GenBank/DDBJ whole genome shotgun (WGS) entry which is preliminary data.</text>
</comment>
<organism evidence="2 3">
    <name type="scientific">Stomatobaculum longum</name>
    <dbReference type="NCBI Taxonomy" id="796942"/>
    <lineage>
        <taxon>Bacteria</taxon>
        <taxon>Bacillati</taxon>
        <taxon>Bacillota</taxon>
        <taxon>Clostridia</taxon>
        <taxon>Lachnospirales</taxon>
        <taxon>Lachnospiraceae</taxon>
        <taxon>Stomatobaculum</taxon>
    </lineage>
</organism>
<keyword evidence="3" id="KW-1185">Reference proteome</keyword>